<name>A0A318H044_9BURK</name>
<feature type="transmembrane region" description="Helical" evidence="6">
    <location>
        <begin position="783"/>
        <end position="806"/>
    </location>
</feature>
<feature type="transmembrane region" description="Helical" evidence="6">
    <location>
        <begin position="419"/>
        <end position="440"/>
    </location>
</feature>
<dbReference type="InterPro" id="IPR025857">
    <property type="entry name" value="MacB_PCD"/>
</dbReference>
<feature type="transmembrane region" description="Helical" evidence="6">
    <location>
        <begin position="329"/>
        <end position="354"/>
    </location>
</feature>
<evidence type="ECO:0000313" key="10">
    <source>
        <dbReference type="Proteomes" id="UP000247811"/>
    </source>
</evidence>
<comment type="caution">
    <text evidence="9">The sequence shown here is derived from an EMBL/GenBank/DDBJ whole genome shotgun (WGS) entry which is preliminary data.</text>
</comment>
<reference evidence="9 10" key="1">
    <citation type="submission" date="2018-05" db="EMBL/GenBank/DDBJ databases">
        <title>Genomic Encyclopedia of Type Strains, Phase IV (KMG-IV): sequencing the most valuable type-strain genomes for metagenomic binning, comparative biology and taxonomic classification.</title>
        <authorList>
            <person name="Goeker M."/>
        </authorList>
    </citation>
    <scope>NUCLEOTIDE SEQUENCE [LARGE SCALE GENOMIC DNA]</scope>
    <source>
        <strain evidence="9 10">DSM 566</strain>
    </source>
</reference>
<comment type="subcellular location">
    <subcellularLocation>
        <location evidence="1">Cell membrane</location>
        <topology evidence="1">Multi-pass membrane protein</topology>
    </subcellularLocation>
</comment>
<sequence>MTDSVALSPSPSRRPPGLLPQAWRQLRRDLRAGELRLMLLSVVLAVAALTAVGFFSDRLQAALQRDALSLLGGDAVLVSDQPLPDSFRRTAAEMGLRSAQSASFPSMARASNAQGGGAKLVSLKSVEPGYPLRGRVEIADGPARPVRPGDGGPPRGTVWADAAVLEALGLKVGDALLLGDSTLRIGALLMAEPDRGAGFLSFAPRVMMAAGDLAATGLVQPASRVTWRLAVANAEAGARATAVGAYTSWAQETLDRQKIRGARIESLDNARPEMRQTLDRAGQFLQLVAVLAALLAAVAVGIAARGFAQRHLDTCAMLRVLGLAQWRIASLYGLELLGIGLIAGALGVATGLLVHQVFVWLLAGLVGSQLPAPGVWPGLLGMAVGLVLLAAFGLPPVLQLARVPPLRVLRRDLGDLRPTSLGVMLAGAAGYAGLLMTVAADLKLGGIALAGFALAWGLFALAAWLAVRLLRRWVPEVGARRWLLLATRQLGARPGVVVLQVSALALGLMALVLLVLIRTDLITSWRAATPASAPDRFVINILPEQTDEFRRTLAEAGVSGNDWYPMFRGRLVTVNERAVSPADYPAERAQRLVDREFNLSHATALPAHNELVGGRWVGEEADGLSVESGLAETLGLKLGDRLGFDVSGQTLSARITSLRKVNWSSMRVNFFVMFPRQQMADLPVTYITAFRAPARPGLDSALSARFPNVTVVDVSAQIRQVQGVLDQVIRAMEFLFAFTLAAGLLVLFAALTATRQERAREYALLRAMGAGSTLLAQVQRAELVGVGVLAGVLAALAASATGWALARFVFEFVWQPPWWVVPAGGLAGALLALAAGWWGLRGVLRQPVSVTLRQAGA</sequence>
<evidence type="ECO:0000256" key="2">
    <source>
        <dbReference type="ARBA" id="ARBA00022475"/>
    </source>
</evidence>
<dbReference type="PANTHER" id="PTHR30287:SF1">
    <property type="entry name" value="INNER MEMBRANE PROTEIN"/>
    <property type="match status" value="1"/>
</dbReference>
<dbReference type="GO" id="GO:0005886">
    <property type="term" value="C:plasma membrane"/>
    <property type="evidence" value="ECO:0007669"/>
    <property type="project" value="UniProtKB-SubCell"/>
</dbReference>
<evidence type="ECO:0000256" key="5">
    <source>
        <dbReference type="ARBA" id="ARBA00023136"/>
    </source>
</evidence>
<accession>A0A318H044</accession>
<feature type="domain" description="ABC3 transporter permease C-terminal" evidence="7">
    <location>
        <begin position="734"/>
        <end position="847"/>
    </location>
</feature>
<evidence type="ECO:0000259" key="8">
    <source>
        <dbReference type="Pfam" id="PF12704"/>
    </source>
</evidence>
<feature type="transmembrane region" description="Helical" evidence="6">
    <location>
        <begin position="446"/>
        <end position="470"/>
    </location>
</feature>
<protein>
    <submittedName>
        <fullName evidence="9">Putative ABC transport system permease protein</fullName>
    </submittedName>
</protein>
<feature type="transmembrane region" description="Helical" evidence="6">
    <location>
        <begin position="734"/>
        <end position="753"/>
    </location>
</feature>
<keyword evidence="2" id="KW-1003">Cell membrane</keyword>
<feature type="transmembrane region" description="Helical" evidence="6">
    <location>
        <begin position="374"/>
        <end position="398"/>
    </location>
</feature>
<feature type="transmembrane region" description="Helical" evidence="6">
    <location>
        <begin position="491"/>
        <end position="517"/>
    </location>
</feature>
<feature type="domain" description="ABC3 transporter permease C-terminal" evidence="7">
    <location>
        <begin position="288"/>
        <end position="405"/>
    </location>
</feature>
<evidence type="ECO:0000256" key="6">
    <source>
        <dbReference type="SAM" id="Phobius"/>
    </source>
</evidence>
<dbReference type="OrthoDB" id="5292592at2"/>
<organism evidence="9 10">
    <name type="scientific">Sphaerotilus hippei</name>
    <dbReference type="NCBI Taxonomy" id="744406"/>
    <lineage>
        <taxon>Bacteria</taxon>
        <taxon>Pseudomonadati</taxon>
        <taxon>Pseudomonadota</taxon>
        <taxon>Betaproteobacteria</taxon>
        <taxon>Burkholderiales</taxon>
        <taxon>Sphaerotilaceae</taxon>
        <taxon>Sphaerotilus</taxon>
    </lineage>
</organism>
<keyword evidence="10" id="KW-1185">Reference proteome</keyword>
<gene>
    <name evidence="9" type="ORF">C7444_10775</name>
</gene>
<dbReference type="EMBL" id="QJJS01000007">
    <property type="protein sequence ID" value="PXW96169.1"/>
    <property type="molecule type" value="Genomic_DNA"/>
</dbReference>
<dbReference type="RefSeq" id="WP_110400590.1">
    <property type="nucleotide sequence ID" value="NZ_QJJS01000007.1"/>
</dbReference>
<evidence type="ECO:0000256" key="4">
    <source>
        <dbReference type="ARBA" id="ARBA00022989"/>
    </source>
</evidence>
<keyword evidence="5 6" id="KW-0472">Membrane</keyword>
<dbReference type="Pfam" id="PF02687">
    <property type="entry name" value="FtsX"/>
    <property type="match status" value="2"/>
</dbReference>
<dbReference type="PANTHER" id="PTHR30287">
    <property type="entry name" value="MEMBRANE COMPONENT OF PREDICTED ABC SUPERFAMILY METABOLITE UPTAKE TRANSPORTER"/>
    <property type="match status" value="1"/>
</dbReference>
<feature type="transmembrane region" description="Helical" evidence="6">
    <location>
        <begin position="37"/>
        <end position="55"/>
    </location>
</feature>
<evidence type="ECO:0000313" key="9">
    <source>
        <dbReference type="EMBL" id="PXW96169.1"/>
    </source>
</evidence>
<dbReference type="InterPro" id="IPR038766">
    <property type="entry name" value="Membrane_comp_ABC_pdt"/>
</dbReference>
<dbReference type="Pfam" id="PF12704">
    <property type="entry name" value="MacB_PCD"/>
    <property type="match status" value="1"/>
</dbReference>
<feature type="transmembrane region" description="Helical" evidence="6">
    <location>
        <begin position="818"/>
        <end position="840"/>
    </location>
</feature>
<dbReference type="Proteomes" id="UP000247811">
    <property type="component" value="Unassembled WGS sequence"/>
</dbReference>
<keyword evidence="4 6" id="KW-1133">Transmembrane helix</keyword>
<feature type="domain" description="MacB-like periplasmic core" evidence="8">
    <location>
        <begin position="37"/>
        <end position="243"/>
    </location>
</feature>
<feature type="transmembrane region" description="Helical" evidence="6">
    <location>
        <begin position="284"/>
        <end position="308"/>
    </location>
</feature>
<evidence type="ECO:0000256" key="3">
    <source>
        <dbReference type="ARBA" id="ARBA00022692"/>
    </source>
</evidence>
<dbReference type="AlphaFoldDB" id="A0A318H044"/>
<evidence type="ECO:0000259" key="7">
    <source>
        <dbReference type="Pfam" id="PF02687"/>
    </source>
</evidence>
<proteinExistence type="predicted"/>
<dbReference type="InterPro" id="IPR003838">
    <property type="entry name" value="ABC3_permease_C"/>
</dbReference>
<evidence type="ECO:0000256" key="1">
    <source>
        <dbReference type="ARBA" id="ARBA00004651"/>
    </source>
</evidence>
<keyword evidence="3 6" id="KW-0812">Transmembrane</keyword>